<evidence type="ECO:0000313" key="1">
    <source>
        <dbReference type="EMBL" id="KAK3696977.1"/>
    </source>
</evidence>
<dbReference type="Proteomes" id="UP001283361">
    <property type="component" value="Unassembled WGS sequence"/>
</dbReference>
<comment type="caution">
    <text evidence="1">The sequence shown here is derived from an EMBL/GenBank/DDBJ whole genome shotgun (WGS) entry which is preliminary data.</text>
</comment>
<keyword evidence="2" id="KW-1185">Reference proteome</keyword>
<dbReference type="AlphaFoldDB" id="A0AAE1CIS6"/>
<protein>
    <submittedName>
        <fullName evidence="1">Uncharacterized protein</fullName>
    </submittedName>
</protein>
<dbReference type="EMBL" id="JAWDGP010008026">
    <property type="protein sequence ID" value="KAK3696977.1"/>
    <property type="molecule type" value="Genomic_DNA"/>
</dbReference>
<name>A0AAE1CIS6_9GAST</name>
<organism evidence="1 2">
    <name type="scientific">Elysia crispata</name>
    <name type="common">lettuce slug</name>
    <dbReference type="NCBI Taxonomy" id="231223"/>
    <lineage>
        <taxon>Eukaryota</taxon>
        <taxon>Metazoa</taxon>
        <taxon>Spiralia</taxon>
        <taxon>Lophotrochozoa</taxon>
        <taxon>Mollusca</taxon>
        <taxon>Gastropoda</taxon>
        <taxon>Heterobranchia</taxon>
        <taxon>Euthyneura</taxon>
        <taxon>Panpulmonata</taxon>
        <taxon>Sacoglossa</taxon>
        <taxon>Placobranchoidea</taxon>
        <taxon>Plakobranchidae</taxon>
        <taxon>Elysia</taxon>
    </lineage>
</organism>
<accession>A0AAE1CIS6</accession>
<evidence type="ECO:0000313" key="2">
    <source>
        <dbReference type="Proteomes" id="UP001283361"/>
    </source>
</evidence>
<reference evidence="1" key="1">
    <citation type="journal article" date="2023" name="G3 (Bethesda)">
        <title>A reference genome for the long-term kleptoplast-retaining sea slug Elysia crispata morphotype clarki.</title>
        <authorList>
            <person name="Eastman K.E."/>
            <person name="Pendleton A.L."/>
            <person name="Shaikh M.A."/>
            <person name="Suttiyut T."/>
            <person name="Ogas R."/>
            <person name="Tomko P."/>
            <person name="Gavelis G."/>
            <person name="Widhalm J.R."/>
            <person name="Wisecaver J.H."/>
        </authorList>
    </citation>
    <scope>NUCLEOTIDE SEQUENCE</scope>
    <source>
        <strain evidence="1">ECLA1</strain>
    </source>
</reference>
<gene>
    <name evidence="1" type="ORF">RRG08_023167</name>
</gene>
<proteinExistence type="predicted"/>
<sequence length="97" mass="11111">MSRLESNSIRRCLHRLSALNNILHFIKIISDNVNTNRVKEVKPFFDEIPLSWAERRSVGPRLGQDLSIDQNTVVSSFSDIYALLFVLVNEASKDLHT</sequence>